<sequence>MTDVANIAVWAITPKGAQLAEAIARKMPPADLFVTVELASDFDRTHVFARLKDAVQRHFLLYSAHIFIMSTGIVVRMIAPLIRNKTQDPAVLVADENGQYVISLLSGHIGGANALTLKVAELIQADPVITTATDVNRLPAVDVLAREKNLYIENFSAIKTVSMAMLSGAPIYLHDPYNFLSDDLKAVKVLPFPTKKSDGKESPQKHVHAGVYIDDKEIKVPDNTLVLRPATLVAGIGCHRDTSFEELQEFLFNILGRFALAVRCLKCLASVDRRADTAGLPALAKDLEIPIKFFAPQELNAVQTIENPSVMAKKHIGVESVCEAAAILGSHQGRLIVPKQSTKNMTVAVARIPFSL</sequence>
<dbReference type="InterPro" id="IPR052553">
    <property type="entry name" value="CbiG_hydrolase"/>
</dbReference>
<dbReference type="InterPro" id="IPR021744">
    <property type="entry name" value="CbiG_N"/>
</dbReference>
<proteinExistence type="predicted"/>
<keyword evidence="1" id="KW-0472">Membrane</keyword>
<dbReference type="SUPFAM" id="SSF159672">
    <property type="entry name" value="CbiG N-terminal domain-like"/>
    <property type="match status" value="1"/>
</dbReference>
<dbReference type="GO" id="GO:0016787">
    <property type="term" value="F:hydrolase activity"/>
    <property type="evidence" value="ECO:0007669"/>
    <property type="project" value="UniProtKB-KW"/>
</dbReference>
<feature type="domain" description="Cobalamin biosynthesis central region" evidence="4">
    <location>
        <begin position="139"/>
        <end position="229"/>
    </location>
</feature>
<gene>
    <name evidence="5" type="ORF">H8D96_06475</name>
</gene>
<dbReference type="Pfam" id="PF11760">
    <property type="entry name" value="CbiG_N"/>
    <property type="match status" value="1"/>
</dbReference>
<organism evidence="5 6">
    <name type="scientific">Candidatus Desulfatibia vada</name>
    <dbReference type="NCBI Taxonomy" id="2841696"/>
    <lineage>
        <taxon>Bacteria</taxon>
        <taxon>Pseudomonadati</taxon>
        <taxon>Thermodesulfobacteriota</taxon>
        <taxon>Desulfobacteria</taxon>
        <taxon>Desulfobacterales</taxon>
        <taxon>Desulfobacterales incertae sedis</taxon>
        <taxon>Candidatus Desulfatibia</taxon>
    </lineage>
</organism>
<dbReference type="GO" id="GO:0009236">
    <property type="term" value="P:cobalamin biosynthetic process"/>
    <property type="evidence" value="ECO:0007669"/>
    <property type="project" value="InterPro"/>
</dbReference>
<accession>A0A8J6NT31</accession>
<dbReference type="Pfam" id="PF01890">
    <property type="entry name" value="CbiG_C"/>
    <property type="match status" value="1"/>
</dbReference>
<dbReference type="AlphaFoldDB" id="A0A8J6NT31"/>
<feature type="domain" description="Cobalamin synthesis G N-terminal" evidence="3">
    <location>
        <begin position="54"/>
        <end position="134"/>
    </location>
</feature>
<dbReference type="InterPro" id="IPR002750">
    <property type="entry name" value="CobE/GbiG_C"/>
</dbReference>
<name>A0A8J6NT31_9BACT</name>
<dbReference type="PANTHER" id="PTHR37477">
    <property type="entry name" value="COBALT-PRECORRIN-5A HYDROLASE"/>
    <property type="match status" value="1"/>
</dbReference>
<keyword evidence="1" id="KW-0812">Transmembrane</keyword>
<reference evidence="5 6" key="1">
    <citation type="submission" date="2020-08" db="EMBL/GenBank/DDBJ databases">
        <title>Bridging the membrane lipid divide: bacteria of the FCB group superphylum have the potential to synthesize archaeal ether lipids.</title>
        <authorList>
            <person name="Villanueva L."/>
            <person name="Von Meijenfeldt F.A.B."/>
            <person name="Westbye A.B."/>
            <person name="Yadav S."/>
            <person name="Hopmans E.C."/>
            <person name="Dutilh B.E."/>
            <person name="Sinninghe Damste J.S."/>
        </authorList>
    </citation>
    <scope>NUCLEOTIDE SEQUENCE [LARGE SCALE GENOMIC DNA]</scope>
    <source>
        <strain evidence="5">NIOZ-UU17</strain>
    </source>
</reference>
<evidence type="ECO:0000259" key="3">
    <source>
        <dbReference type="Pfam" id="PF11760"/>
    </source>
</evidence>
<dbReference type="EMBL" id="JACNIG010000154">
    <property type="protein sequence ID" value="MBC8431548.1"/>
    <property type="molecule type" value="Genomic_DNA"/>
</dbReference>
<evidence type="ECO:0000259" key="4">
    <source>
        <dbReference type="Pfam" id="PF11761"/>
    </source>
</evidence>
<dbReference type="SUPFAM" id="SSF159664">
    <property type="entry name" value="CobE/GbiG C-terminal domain-like"/>
    <property type="match status" value="1"/>
</dbReference>
<keyword evidence="1" id="KW-1133">Transmembrane helix</keyword>
<dbReference type="InterPro" id="IPR038029">
    <property type="entry name" value="GbiG_N_sf"/>
</dbReference>
<evidence type="ECO:0000259" key="2">
    <source>
        <dbReference type="Pfam" id="PF01890"/>
    </source>
</evidence>
<protein>
    <submittedName>
        <fullName evidence="5">Cobalt-precorrin 5A hydrolase</fullName>
    </submittedName>
</protein>
<dbReference type="InterPro" id="IPR036518">
    <property type="entry name" value="CobE/GbiG_C_sf"/>
</dbReference>
<feature type="transmembrane region" description="Helical" evidence="1">
    <location>
        <begin position="59"/>
        <end position="79"/>
    </location>
</feature>
<dbReference type="InterPro" id="IPR021745">
    <property type="entry name" value="CbiG_mid"/>
</dbReference>
<dbReference type="Pfam" id="PF11761">
    <property type="entry name" value="CbiG_mid"/>
    <property type="match status" value="1"/>
</dbReference>
<keyword evidence="5" id="KW-0378">Hydrolase</keyword>
<feature type="domain" description="CobE/GbiG C-terminal" evidence="2">
    <location>
        <begin position="232"/>
        <end position="350"/>
    </location>
</feature>
<dbReference type="PANTHER" id="PTHR37477:SF1">
    <property type="entry name" value="COBALT-PRECORRIN-5A HYDROLASE"/>
    <property type="match status" value="1"/>
</dbReference>
<comment type="caution">
    <text evidence="5">The sequence shown here is derived from an EMBL/GenBank/DDBJ whole genome shotgun (WGS) entry which is preliminary data.</text>
</comment>
<dbReference type="Gene3D" id="3.40.50.11220">
    <property type="match status" value="1"/>
</dbReference>
<evidence type="ECO:0000256" key="1">
    <source>
        <dbReference type="SAM" id="Phobius"/>
    </source>
</evidence>
<dbReference type="Proteomes" id="UP000605201">
    <property type="component" value="Unassembled WGS sequence"/>
</dbReference>
<dbReference type="Gene3D" id="3.30.420.180">
    <property type="entry name" value="CobE/GbiG C-terminal domain"/>
    <property type="match status" value="1"/>
</dbReference>
<evidence type="ECO:0000313" key="6">
    <source>
        <dbReference type="Proteomes" id="UP000605201"/>
    </source>
</evidence>
<evidence type="ECO:0000313" key="5">
    <source>
        <dbReference type="EMBL" id="MBC8431548.1"/>
    </source>
</evidence>